<sequence length="216" mass="24858">MLKKGLLYTSVFFISFVLFFVFTFPIDRLLYSKIVELGAEADSVRGNLFHIEIKNLKYKLFKGDKIDIKNQLFTAVITLDNKIFINTNPFTKTLELKISQTEIHRFLTKPLAKGRITAQLHGKIKKKKILFDGDISLFIKENKIFPEKNINVKVNIKNKNSVSASINSKNLNIQFNGRLELPLNVNNTSLKGQITGKIYGLKTRKNVFFKLNNLKF</sequence>
<evidence type="ECO:0008006" key="4">
    <source>
        <dbReference type="Google" id="ProtNLM"/>
    </source>
</evidence>
<protein>
    <recommendedName>
        <fullName evidence="4">Type II secretion system protein GspN</fullName>
    </recommendedName>
</protein>
<organism evidence="2 3">
    <name type="scientific">Persephonella atlantica</name>
    <dbReference type="NCBI Taxonomy" id="2699429"/>
    <lineage>
        <taxon>Bacteria</taxon>
        <taxon>Pseudomonadati</taxon>
        <taxon>Aquificota</taxon>
        <taxon>Aquificia</taxon>
        <taxon>Aquificales</taxon>
        <taxon>Hydrogenothermaceae</taxon>
        <taxon>Persephonella</taxon>
    </lineage>
</organism>
<accession>A0ABS1GHB6</accession>
<evidence type="ECO:0000313" key="2">
    <source>
        <dbReference type="EMBL" id="MBK3332293.1"/>
    </source>
</evidence>
<keyword evidence="1" id="KW-0812">Transmembrane</keyword>
<feature type="transmembrane region" description="Helical" evidence="1">
    <location>
        <begin position="6"/>
        <end position="24"/>
    </location>
</feature>
<proteinExistence type="predicted"/>
<evidence type="ECO:0000313" key="3">
    <source>
        <dbReference type="Proteomes" id="UP000772812"/>
    </source>
</evidence>
<keyword evidence="1" id="KW-0472">Membrane</keyword>
<gene>
    <name evidence="2" type="ORF">GWK41_04330</name>
</gene>
<comment type="caution">
    <text evidence="2">The sequence shown here is derived from an EMBL/GenBank/DDBJ whole genome shotgun (WGS) entry which is preliminary data.</text>
</comment>
<name>A0ABS1GHB6_9AQUI</name>
<dbReference type="RefSeq" id="WP_200673672.1">
    <property type="nucleotide sequence ID" value="NZ_JAACYA010000001.1"/>
</dbReference>
<dbReference type="Proteomes" id="UP000772812">
    <property type="component" value="Unassembled WGS sequence"/>
</dbReference>
<evidence type="ECO:0000256" key="1">
    <source>
        <dbReference type="SAM" id="Phobius"/>
    </source>
</evidence>
<reference evidence="2 3" key="1">
    <citation type="journal article" date="2021" name="Syst. Appl. Microbiol.">
        <title>Persephonella atlantica sp. nov.: How to adapt to physico-chemical gradients in high temperature hydrothermal habitats.</title>
        <authorList>
            <person name="Francois D.X."/>
            <person name="Godfroy A."/>
            <person name="Mathien C."/>
            <person name="Aube J."/>
            <person name="Cathalot C."/>
            <person name="Lesongeur F."/>
            <person name="L'Haridon S."/>
            <person name="Philippon X."/>
            <person name="Roussel E.G."/>
        </authorList>
    </citation>
    <scope>NUCLEOTIDE SEQUENCE [LARGE SCALE GENOMIC DNA]</scope>
    <source>
        <strain evidence="2 3">MO1340</strain>
    </source>
</reference>
<keyword evidence="1" id="KW-1133">Transmembrane helix</keyword>
<dbReference type="EMBL" id="JAACYA010000001">
    <property type="protein sequence ID" value="MBK3332293.1"/>
    <property type="molecule type" value="Genomic_DNA"/>
</dbReference>
<keyword evidence="3" id="KW-1185">Reference proteome</keyword>